<reference evidence="6 7" key="1">
    <citation type="journal article" date="2007" name="Nat. Biotechnol.">
        <title>Genome sequence of the lignocellulose-bioconverting and xylose-fermenting yeast Pichia stipitis.</title>
        <authorList>
            <person name="Jeffries T.W."/>
            <person name="Grigoriev I.V."/>
            <person name="Grimwood J."/>
            <person name="Laplaza J.M."/>
            <person name="Aerts A."/>
            <person name="Salamov A."/>
            <person name="Schmutz J."/>
            <person name="Lindquist E."/>
            <person name="Dehal P."/>
            <person name="Shapiro H."/>
            <person name="Jin Y.S."/>
            <person name="Passoth V."/>
            <person name="Richardson P.M."/>
        </authorList>
    </citation>
    <scope>NUCLEOTIDE SEQUENCE [LARGE SCALE GENOMIC DNA]</scope>
    <source>
        <strain evidence="7">ATCC 58785 / CBS 6054 / NBRC 10063 / NRRL Y-11545</strain>
    </source>
</reference>
<dbReference type="GO" id="GO:0005681">
    <property type="term" value="C:spliceosomal complex"/>
    <property type="evidence" value="ECO:0007669"/>
    <property type="project" value="UniProtKB-KW"/>
</dbReference>
<evidence type="ECO:0000256" key="4">
    <source>
        <dbReference type="ARBA" id="ARBA00023187"/>
    </source>
</evidence>
<dbReference type="InterPro" id="IPR008409">
    <property type="entry name" value="SPF27"/>
</dbReference>
<accession>A3LVZ1</accession>
<dbReference type="KEGG" id="pic:PICST_32294"/>
<comment type="subcellular location">
    <subcellularLocation>
        <location evidence="1">Nucleus</location>
    </subcellularLocation>
</comment>
<evidence type="ECO:0000256" key="1">
    <source>
        <dbReference type="ARBA" id="ARBA00004123"/>
    </source>
</evidence>
<keyword evidence="7" id="KW-1185">Reference proteome</keyword>
<evidence type="ECO:0000256" key="5">
    <source>
        <dbReference type="ARBA" id="ARBA00023242"/>
    </source>
</evidence>
<name>A3LVZ1_PICST</name>
<dbReference type="GeneID" id="4839551"/>
<dbReference type="RefSeq" id="XP_001384896.1">
    <property type="nucleotide sequence ID" value="XM_001384859.1"/>
</dbReference>
<dbReference type="Proteomes" id="UP000002258">
    <property type="component" value="Chromosome 5"/>
</dbReference>
<dbReference type="OrthoDB" id="205794at2759"/>
<keyword evidence="5" id="KW-0539">Nucleus</keyword>
<dbReference type="GO" id="GO:0008380">
    <property type="term" value="P:RNA splicing"/>
    <property type="evidence" value="ECO:0007669"/>
    <property type="project" value="UniProtKB-KW"/>
</dbReference>
<dbReference type="AlphaFoldDB" id="A3LVZ1"/>
<evidence type="ECO:0000313" key="6">
    <source>
        <dbReference type="EMBL" id="ABN66867.1"/>
    </source>
</evidence>
<dbReference type="HOGENOM" id="CLU_093527_0_0_1"/>
<protein>
    <submittedName>
        <fullName evidence="6">Uncharacterized protein</fullName>
    </submittedName>
</protein>
<evidence type="ECO:0000256" key="2">
    <source>
        <dbReference type="ARBA" id="ARBA00022664"/>
    </source>
</evidence>
<dbReference type="OMA" id="PMHPLVD"/>
<keyword evidence="3" id="KW-0747">Spliceosome</keyword>
<evidence type="ECO:0000313" key="7">
    <source>
        <dbReference type="Proteomes" id="UP000002258"/>
    </source>
</evidence>
<dbReference type="InParanoid" id="A3LVZ1"/>
<gene>
    <name evidence="6" type="ORF">PICST_32294</name>
</gene>
<organism evidence="6 7">
    <name type="scientific">Scheffersomyces stipitis (strain ATCC 58785 / CBS 6054 / NBRC 10063 / NRRL Y-11545)</name>
    <name type="common">Yeast</name>
    <name type="synonym">Pichia stipitis</name>
    <dbReference type="NCBI Taxonomy" id="322104"/>
    <lineage>
        <taxon>Eukaryota</taxon>
        <taxon>Fungi</taxon>
        <taxon>Dikarya</taxon>
        <taxon>Ascomycota</taxon>
        <taxon>Saccharomycotina</taxon>
        <taxon>Pichiomycetes</taxon>
        <taxon>Debaryomycetaceae</taxon>
        <taxon>Scheffersomyces</taxon>
    </lineage>
</organism>
<dbReference type="STRING" id="322104.A3LVZ1"/>
<dbReference type="GO" id="GO:0006397">
    <property type="term" value="P:mRNA processing"/>
    <property type="evidence" value="ECO:0007669"/>
    <property type="project" value="UniProtKB-KW"/>
</dbReference>
<evidence type="ECO:0000256" key="3">
    <source>
        <dbReference type="ARBA" id="ARBA00022728"/>
    </source>
</evidence>
<sequence>MVTINYEPLEHLPYLDESISPEERSHVEQLIRVELTNQFSNQNLNNINFHPNPANAESNINNINTHNSNASRQNPLHPMVDQILPLPQPSALRLSPSPLLNQEIERYEQEQLEEFDDDDETALPANVIHGGIDMNRYADFIKEGSSSSGGSEVDRNNLYTTLSYAGLQERNLALLLNNNHELMRLHQQHLQELGNVKEDYTVNLNSKRQMVDEVNVIRKKRQVVNFKPVNDYLNEKWKEGIKSVVDLGIEATRMDMDMN</sequence>
<keyword evidence="2" id="KW-0507">mRNA processing</keyword>
<proteinExistence type="predicted"/>
<dbReference type="eggNOG" id="ENOG502QR1M">
    <property type="taxonomic scope" value="Eukaryota"/>
</dbReference>
<keyword evidence="4" id="KW-0508">mRNA splicing</keyword>
<dbReference type="EMBL" id="CP000499">
    <property type="protein sequence ID" value="ABN66867.1"/>
    <property type="molecule type" value="Genomic_DNA"/>
</dbReference>
<dbReference type="Pfam" id="PF05700">
    <property type="entry name" value="BCAS2"/>
    <property type="match status" value="1"/>
</dbReference>